<evidence type="ECO:0000313" key="8">
    <source>
        <dbReference type="Proteomes" id="UP000838878"/>
    </source>
</evidence>
<dbReference type="EMBL" id="OV170226">
    <property type="protein sequence ID" value="CAH0726806.1"/>
    <property type="molecule type" value="Genomic_DNA"/>
</dbReference>
<evidence type="ECO:0000259" key="1">
    <source>
        <dbReference type="Pfam" id="PF21056"/>
    </source>
</evidence>
<dbReference type="PANTHER" id="PTHR31569">
    <property type="entry name" value="SWIM-TYPE DOMAIN-CONTAINING PROTEIN"/>
    <property type="match status" value="1"/>
</dbReference>
<dbReference type="OrthoDB" id="7493840at2759"/>
<evidence type="ECO:0000313" key="4">
    <source>
        <dbReference type="EMBL" id="CAH0722422.1"/>
    </source>
</evidence>
<sequence length="748" mass="86867">MSVLSKGMKFDCDRKFLTFFKKYQRDKRQLFTKRSSISSQDKQVAHRNINRKKFKYYTVLYCCKYGGHEYESQSNGERKRGTRKMGCKAKVRATVDKTGRHLVIRKADLIHTGHDDLEEYFDTLPENKRLSDQTTQYVLDTMKFDPKKAKLFDYLETKKNVQWDSKDLANLKRRHEPTKNGNDYVEFTKILKNEGASYQTLIDEKRELVAIFFCTPEMRKAMSKWSDIVFWDSTYRLLNNNFVLSLFHVEDSNGFTRTVGVGLLANEEAETFKWLLTCFREANPEACLKIRSIMTDKDPSERAALREIFPEVNLLICSFHVQQIFHRQITVGKRGVTSEEKDDLLLILRKLVYSESEEDYDETYTEFCEVAPEEVIDYYNTNWHSIKDEWVLYRMNAHGNLNNNTNNRAESTHAKGKQIVPLHSSLVEFGKNIFVFFRAQARQIKIKSGKLMTTKSAEAFTTADEKNYCELLTPKAFAELQPELLEYPDVQIMSSNVAQKECSFELNGRTITSSLTKCKCLKNRSMFLPCKHVFATRDFFEQPLFDKTLCAERWLRGYSVQCDTEISKLTHFPNCSQSSNGSVTQIRQSNEHVTLEKLAKKYDTSFNLLAHVGSLSANQNLQNKSDCLHDVMDLWAKGKNVRLSKITNNELNVIQCTLKLKSTNDKRRHLFCMKKTPREIQLSEKKIKILNRLLSLWKKNVPVIAKESDGDCSLNDSATLNTSEIKVPEPTLIKGRPRQAFDTYIKYK</sequence>
<evidence type="ECO:0000313" key="7">
    <source>
        <dbReference type="EMBL" id="CAH0726806.1"/>
    </source>
</evidence>
<dbReference type="Pfam" id="PF21599">
    <property type="entry name" value="ZSWIM3_N"/>
    <property type="match status" value="1"/>
</dbReference>
<reference evidence="6" key="1">
    <citation type="submission" date="2021-12" db="EMBL/GenBank/DDBJ databases">
        <authorList>
            <person name="Martin H S."/>
        </authorList>
    </citation>
    <scope>NUCLEOTIDE SEQUENCE</scope>
</reference>
<evidence type="ECO:0000259" key="2">
    <source>
        <dbReference type="Pfam" id="PF21599"/>
    </source>
</evidence>
<feature type="domain" description="ZSWIM3 N-terminal" evidence="2">
    <location>
        <begin position="7"/>
        <end position="111"/>
    </location>
</feature>
<dbReference type="InterPro" id="IPR048325">
    <property type="entry name" value="ZSWIM3_N"/>
</dbReference>
<dbReference type="EMBL" id="OV170223">
    <property type="protein sequence ID" value="CAH0722422.1"/>
    <property type="molecule type" value="Genomic_DNA"/>
</dbReference>
<protein>
    <recommendedName>
        <fullName evidence="9">SWIM-type domain-containing protein</fullName>
    </recommendedName>
</protein>
<dbReference type="InterPro" id="IPR048324">
    <property type="entry name" value="ZSWIM1-3_RNaseH-like"/>
</dbReference>
<evidence type="ECO:0000313" key="6">
    <source>
        <dbReference type="EMBL" id="CAH0725630.1"/>
    </source>
</evidence>
<dbReference type="InterPro" id="IPR052579">
    <property type="entry name" value="Zinc_finger_SWIM"/>
</dbReference>
<feature type="non-terminal residue" evidence="6">
    <location>
        <position position="748"/>
    </location>
</feature>
<evidence type="ECO:0000313" key="5">
    <source>
        <dbReference type="EMBL" id="CAH0724995.1"/>
    </source>
</evidence>
<accession>A0A8J9VFV7</accession>
<name>A0A8J9VFV7_9NEOP</name>
<dbReference type="EMBL" id="OV170222">
    <property type="protein sequence ID" value="CAH0721344.1"/>
    <property type="molecule type" value="Genomic_DNA"/>
</dbReference>
<keyword evidence="8" id="KW-1185">Reference proteome</keyword>
<gene>
    <name evidence="5" type="ORF">BINO364_LOCUS10623</name>
    <name evidence="6" type="ORF">BINO364_LOCUS11199</name>
    <name evidence="7" type="ORF">BINO364_LOCUS12224</name>
    <name evidence="3" type="ORF">BINO364_LOCUS7454</name>
    <name evidence="4" type="ORF">BINO364_LOCUS8381</name>
</gene>
<dbReference type="PANTHER" id="PTHR31569:SF4">
    <property type="entry name" value="SWIM-TYPE DOMAIN-CONTAINING PROTEIN"/>
    <property type="match status" value="1"/>
</dbReference>
<dbReference type="Proteomes" id="UP000838878">
    <property type="component" value="Chromosome 6"/>
</dbReference>
<dbReference type="Proteomes" id="UP000838878">
    <property type="component" value="Chromosome 3"/>
</dbReference>
<dbReference type="EMBL" id="OV170225">
    <property type="protein sequence ID" value="CAH0724995.1"/>
    <property type="molecule type" value="Genomic_DNA"/>
</dbReference>
<dbReference type="AlphaFoldDB" id="A0A8J9VFV7"/>
<dbReference type="Proteomes" id="UP000838878">
    <property type="component" value="Chromosome 5"/>
</dbReference>
<dbReference type="EMBL" id="OV170225">
    <property type="protein sequence ID" value="CAH0725630.1"/>
    <property type="molecule type" value="Genomic_DNA"/>
</dbReference>
<dbReference type="Pfam" id="PF21056">
    <property type="entry name" value="ZSWIM1-3_RNaseH-like"/>
    <property type="match status" value="1"/>
</dbReference>
<feature type="domain" description="ZSWIM1/3 RNaseH-like" evidence="1">
    <location>
        <begin position="192"/>
        <end position="315"/>
    </location>
</feature>
<organism evidence="6 8">
    <name type="scientific">Brenthis ino</name>
    <name type="common">lesser marbled fritillary</name>
    <dbReference type="NCBI Taxonomy" id="405034"/>
    <lineage>
        <taxon>Eukaryota</taxon>
        <taxon>Metazoa</taxon>
        <taxon>Ecdysozoa</taxon>
        <taxon>Arthropoda</taxon>
        <taxon>Hexapoda</taxon>
        <taxon>Insecta</taxon>
        <taxon>Pterygota</taxon>
        <taxon>Neoptera</taxon>
        <taxon>Endopterygota</taxon>
        <taxon>Lepidoptera</taxon>
        <taxon>Glossata</taxon>
        <taxon>Ditrysia</taxon>
        <taxon>Papilionoidea</taxon>
        <taxon>Nymphalidae</taxon>
        <taxon>Heliconiinae</taxon>
        <taxon>Argynnini</taxon>
        <taxon>Brenthis</taxon>
    </lineage>
</organism>
<evidence type="ECO:0008006" key="9">
    <source>
        <dbReference type="Google" id="ProtNLM"/>
    </source>
</evidence>
<proteinExistence type="predicted"/>
<dbReference type="Proteomes" id="UP000838878">
    <property type="component" value="Chromosome 2"/>
</dbReference>
<evidence type="ECO:0000313" key="3">
    <source>
        <dbReference type="EMBL" id="CAH0721344.1"/>
    </source>
</evidence>